<keyword evidence="2" id="KW-1185">Reference proteome</keyword>
<dbReference type="AlphaFoldDB" id="A0AAE1DLP8"/>
<comment type="caution">
    <text evidence="1">The sequence shown here is derived from an EMBL/GenBank/DDBJ whole genome shotgun (WGS) entry which is preliminary data.</text>
</comment>
<evidence type="ECO:0000313" key="2">
    <source>
        <dbReference type="Proteomes" id="UP001283361"/>
    </source>
</evidence>
<organism evidence="1 2">
    <name type="scientific">Elysia crispata</name>
    <name type="common">lettuce slug</name>
    <dbReference type="NCBI Taxonomy" id="231223"/>
    <lineage>
        <taxon>Eukaryota</taxon>
        <taxon>Metazoa</taxon>
        <taxon>Spiralia</taxon>
        <taxon>Lophotrochozoa</taxon>
        <taxon>Mollusca</taxon>
        <taxon>Gastropoda</taxon>
        <taxon>Heterobranchia</taxon>
        <taxon>Euthyneura</taxon>
        <taxon>Panpulmonata</taxon>
        <taxon>Sacoglossa</taxon>
        <taxon>Placobranchoidea</taxon>
        <taxon>Plakobranchidae</taxon>
        <taxon>Elysia</taxon>
    </lineage>
</organism>
<gene>
    <name evidence="1" type="ORF">RRG08_020072</name>
</gene>
<reference evidence="1" key="1">
    <citation type="journal article" date="2023" name="G3 (Bethesda)">
        <title>A reference genome for the long-term kleptoplast-retaining sea slug Elysia crispata morphotype clarki.</title>
        <authorList>
            <person name="Eastman K.E."/>
            <person name="Pendleton A.L."/>
            <person name="Shaikh M.A."/>
            <person name="Suttiyut T."/>
            <person name="Ogas R."/>
            <person name="Tomko P."/>
            <person name="Gavelis G."/>
            <person name="Widhalm J.R."/>
            <person name="Wisecaver J.H."/>
        </authorList>
    </citation>
    <scope>NUCLEOTIDE SEQUENCE</scope>
    <source>
        <strain evidence="1">ECLA1</strain>
    </source>
</reference>
<dbReference type="Proteomes" id="UP001283361">
    <property type="component" value="Unassembled WGS sequence"/>
</dbReference>
<name>A0AAE1DLP8_9GAST</name>
<proteinExistence type="predicted"/>
<evidence type="ECO:0000313" key="1">
    <source>
        <dbReference type="EMBL" id="KAK3774435.1"/>
    </source>
</evidence>
<sequence length="104" mass="10760">MPKKLGPGSEGGGPLGPGAAWWATWSWGRGRWWATGPGAAGKSLGFDEEPDGISGRSVTKEAAKSLSVKTARFMGHIPVALERLNQVVLCRSSGSSLPAMPGIS</sequence>
<accession>A0AAE1DLP8</accession>
<dbReference type="EMBL" id="JAWDGP010003412">
    <property type="protein sequence ID" value="KAK3774435.1"/>
    <property type="molecule type" value="Genomic_DNA"/>
</dbReference>
<protein>
    <submittedName>
        <fullName evidence="1">Uncharacterized protein</fullName>
    </submittedName>
</protein>